<sequence>MSIRNWNVNWPTLELDWPELKLLVRKFQPLFGTVGVGRSLHHRAAHQRWTVTGLAGPASVCKLDGYSSPLGRTFLILVEHFLDDRLNHDRTILVNNERLFIEDERSYAGTVKPDERAVRSNDQKHCCWTLLHVFGHNPCCCFSLVISIGRSVFKGSHRSVTRGSRDGVQFSLYKTVRSMKTVRSCFCQTVRFNALADRSVKALADRSVKALTDRSVIFSRSSSTFQP</sequence>
<evidence type="ECO:0000313" key="2">
    <source>
        <dbReference type="Proteomes" id="UP000053144"/>
    </source>
</evidence>
<dbReference type="AlphaFoldDB" id="A0A0L9T7E3"/>
<accession>A0A0L9T7E3</accession>
<evidence type="ECO:0000313" key="1">
    <source>
        <dbReference type="EMBL" id="KOM26024.1"/>
    </source>
</evidence>
<proteinExistence type="predicted"/>
<dbReference type="Proteomes" id="UP000053144">
    <property type="component" value="Unassembled WGS sequence"/>
</dbReference>
<protein>
    <submittedName>
        <fullName evidence="1">Uncharacterized protein</fullName>
    </submittedName>
</protein>
<gene>
    <name evidence="1" type="ORF">LR48_Vigan215s000400</name>
</gene>
<dbReference type="EMBL" id="KQ258298">
    <property type="protein sequence ID" value="KOM26024.1"/>
    <property type="molecule type" value="Genomic_DNA"/>
</dbReference>
<name>A0A0L9T7E3_PHAAN</name>
<dbReference type="Gramene" id="KOM26024">
    <property type="protein sequence ID" value="KOM26024"/>
    <property type="gene ID" value="LR48_Vigan215s000400"/>
</dbReference>
<reference evidence="2" key="1">
    <citation type="journal article" date="2015" name="Proc. Natl. Acad. Sci. U.S.A.">
        <title>Genome sequencing of adzuki bean (Vigna angularis) provides insight into high starch and low fat accumulation and domestication.</title>
        <authorList>
            <person name="Yang K."/>
            <person name="Tian Z."/>
            <person name="Chen C."/>
            <person name="Luo L."/>
            <person name="Zhao B."/>
            <person name="Wang Z."/>
            <person name="Yu L."/>
            <person name="Li Y."/>
            <person name="Sun Y."/>
            <person name="Li W."/>
            <person name="Chen Y."/>
            <person name="Li Y."/>
            <person name="Zhang Y."/>
            <person name="Ai D."/>
            <person name="Zhao J."/>
            <person name="Shang C."/>
            <person name="Ma Y."/>
            <person name="Wu B."/>
            <person name="Wang M."/>
            <person name="Gao L."/>
            <person name="Sun D."/>
            <person name="Zhang P."/>
            <person name="Guo F."/>
            <person name="Wang W."/>
            <person name="Li Y."/>
            <person name="Wang J."/>
            <person name="Varshney R.K."/>
            <person name="Wang J."/>
            <person name="Ling H.Q."/>
            <person name="Wan P."/>
        </authorList>
    </citation>
    <scope>NUCLEOTIDE SEQUENCE</scope>
    <source>
        <strain evidence="2">cv. Jingnong 6</strain>
    </source>
</reference>
<organism evidence="1 2">
    <name type="scientific">Phaseolus angularis</name>
    <name type="common">Azuki bean</name>
    <name type="synonym">Vigna angularis</name>
    <dbReference type="NCBI Taxonomy" id="3914"/>
    <lineage>
        <taxon>Eukaryota</taxon>
        <taxon>Viridiplantae</taxon>
        <taxon>Streptophyta</taxon>
        <taxon>Embryophyta</taxon>
        <taxon>Tracheophyta</taxon>
        <taxon>Spermatophyta</taxon>
        <taxon>Magnoliopsida</taxon>
        <taxon>eudicotyledons</taxon>
        <taxon>Gunneridae</taxon>
        <taxon>Pentapetalae</taxon>
        <taxon>rosids</taxon>
        <taxon>fabids</taxon>
        <taxon>Fabales</taxon>
        <taxon>Fabaceae</taxon>
        <taxon>Papilionoideae</taxon>
        <taxon>50 kb inversion clade</taxon>
        <taxon>NPAAA clade</taxon>
        <taxon>indigoferoid/millettioid clade</taxon>
        <taxon>Phaseoleae</taxon>
        <taxon>Vigna</taxon>
    </lineage>
</organism>